<dbReference type="GO" id="GO:0004888">
    <property type="term" value="F:transmembrane signaling receptor activity"/>
    <property type="evidence" value="ECO:0007669"/>
    <property type="project" value="InterPro"/>
</dbReference>
<dbReference type="InterPro" id="IPR024478">
    <property type="entry name" value="HlyB_4HB_MCP"/>
</dbReference>
<dbReference type="GO" id="GO:0005886">
    <property type="term" value="C:plasma membrane"/>
    <property type="evidence" value="ECO:0007669"/>
    <property type="project" value="UniProtKB-SubCell"/>
</dbReference>
<name>A0A2T6GF31_9PSED</name>
<keyword evidence="7 11" id="KW-0472">Membrane</keyword>
<evidence type="ECO:0000256" key="1">
    <source>
        <dbReference type="ARBA" id="ARBA00004651"/>
    </source>
</evidence>
<evidence type="ECO:0000256" key="10">
    <source>
        <dbReference type="PROSITE-ProRule" id="PRU00284"/>
    </source>
</evidence>
<feature type="domain" description="HAMP" evidence="13">
    <location>
        <begin position="212"/>
        <end position="264"/>
    </location>
</feature>
<dbReference type="AlphaFoldDB" id="A0A2T6GF31"/>
<evidence type="ECO:0000313" key="14">
    <source>
        <dbReference type="EMBL" id="PUA42759.1"/>
    </source>
</evidence>
<keyword evidence="3" id="KW-0488">Methylation</keyword>
<dbReference type="PROSITE" id="PS50111">
    <property type="entry name" value="CHEMOTAXIS_TRANSDUC_2"/>
    <property type="match status" value="1"/>
</dbReference>
<dbReference type="GO" id="GO:0006935">
    <property type="term" value="P:chemotaxis"/>
    <property type="evidence" value="ECO:0007669"/>
    <property type="project" value="UniProtKB-KW"/>
</dbReference>
<dbReference type="SMART" id="SM00283">
    <property type="entry name" value="MA"/>
    <property type="match status" value="1"/>
</dbReference>
<feature type="domain" description="Methyl-accepting transducer" evidence="12">
    <location>
        <begin position="269"/>
        <end position="493"/>
    </location>
</feature>
<keyword evidence="8 10" id="KW-0807">Transducer</keyword>
<dbReference type="GO" id="GO:0007165">
    <property type="term" value="P:signal transduction"/>
    <property type="evidence" value="ECO:0007669"/>
    <property type="project" value="UniProtKB-KW"/>
</dbReference>
<evidence type="ECO:0000256" key="9">
    <source>
        <dbReference type="ARBA" id="ARBA00029447"/>
    </source>
</evidence>
<evidence type="ECO:0000256" key="4">
    <source>
        <dbReference type="ARBA" id="ARBA00022500"/>
    </source>
</evidence>
<dbReference type="PANTHER" id="PTHR32089">
    <property type="entry name" value="METHYL-ACCEPTING CHEMOTAXIS PROTEIN MCPB"/>
    <property type="match status" value="1"/>
</dbReference>
<accession>A0A2T6GF31</accession>
<dbReference type="Gene3D" id="6.10.340.10">
    <property type="match status" value="1"/>
</dbReference>
<protein>
    <submittedName>
        <fullName evidence="14">Methyl-accepting chemotaxis protein</fullName>
    </submittedName>
</protein>
<evidence type="ECO:0000256" key="8">
    <source>
        <dbReference type="ARBA" id="ARBA00023224"/>
    </source>
</evidence>
<dbReference type="Pfam" id="PF00015">
    <property type="entry name" value="MCPsignal"/>
    <property type="match status" value="1"/>
</dbReference>
<dbReference type="PANTHER" id="PTHR32089:SF120">
    <property type="entry name" value="METHYL-ACCEPTING CHEMOTAXIS PROTEIN TLPQ"/>
    <property type="match status" value="1"/>
</dbReference>
<dbReference type="InterPro" id="IPR004090">
    <property type="entry name" value="Chemotax_Me-accpt_rcpt"/>
</dbReference>
<keyword evidence="5 11" id="KW-0812">Transmembrane</keyword>
<comment type="caution">
    <text evidence="14">The sequence shown here is derived from an EMBL/GenBank/DDBJ whole genome shotgun (WGS) entry which is preliminary data.</text>
</comment>
<dbReference type="CDD" id="cd11386">
    <property type="entry name" value="MCP_signal"/>
    <property type="match status" value="1"/>
</dbReference>
<gene>
    <name evidence="14" type="ORF">C5U62_25620</name>
</gene>
<keyword evidence="6 11" id="KW-1133">Transmembrane helix</keyword>
<dbReference type="Pfam" id="PF12729">
    <property type="entry name" value="4HB_MCP_1"/>
    <property type="match status" value="1"/>
</dbReference>
<evidence type="ECO:0000256" key="3">
    <source>
        <dbReference type="ARBA" id="ARBA00022481"/>
    </source>
</evidence>
<organism evidence="14 15">
    <name type="scientific">Pseudomonas protegens</name>
    <dbReference type="NCBI Taxonomy" id="380021"/>
    <lineage>
        <taxon>Bacteria</taxon>
        <taxon>Pseudomonadati</taxon>
        <taxon>Pseudomonadota</taxon>
        <taxon>Gammaproteobacteria</taxon>
        <taxon>Pseudomonadales</taxon>
        <taxon>Pseudomonadaceae</taxon>
        <taxon>Pseudomonas</taxon>
    </lineage>
</organism>
<feature type="transmembrane region" description="Helical" evidence="11">
    <location>
        <begin position="12"/>
        <end position="31"/>
    </location>
</feature>
<dbReference type="SMART" id="SM00304">
    <property type="entry name" value="HAMP"/>
    <property type="match status" value="2"/>
</dbReference>
<feature type="transmembrane region" description="Helical" evidence="11">
    <location>
        <begin position="188"/>
        <end position="210"/>
    </location>
</feature>
<dbReference type="CDD" id="cd06225">
    <property type="entry name" value="HAMP"/>
    <property type="match status" value="1"/>
</dbReference>
<dbReference type="PRINTS" id="PR00260">
    <property type="entry name" value="CHEMTRNSDUCR"/>
</dbReference>
<dbReference type="SUPFAM" id="SSF58104">
    <property type="entry name" value="Methyl-accepting chemotaxis protein (MCP) signaling domain"/>
    <property type="match status" value="2"/>
</dbReference>
<dbReference type="InterPro" id="IPR004089">
    <property type="entry name" value="MCPsignal_dom"/>
</dbReference>
<reference evidence="14 15" key="1">
    <citation type="submission" date="2018-03" db="EMBL/GenBank/DDBJ databases">
        <title>Draft genome sequence of the plant growth promoting rhizobacterium Pseudomonas protegens strain BNJ-SS-45 isolated from wheat (Triticum aestivum) rhizosphere.</title>
        <authorList>
            <person name="Bajpai A."/>
            <person name="Shende K."/>
            <person name="Meena N."/>
            <person name="Upadhyayula S.R."/>
            <person name="Suravajhala P."/>
            <person name="Medicherla K.M."/>
            <person name="Johri B.N."/>
        </authorList>
    </citation>
    <scope>NUCLEOTIDE SEQUENCE [LARGE SCALE GENOMIC DNA]</scope>
    <source>
        <strain evidence="14 15">BNJ-SS-45</strain>
    </source>
</reference>
<evidence type="ECO:0000256" key="5">
    <source>
        <dbReference type="ARBA" id="ARBA00022692"/>
    </source>
</evidence>
<dbReference type="Pfam" id="PF00672">
    <property type="entry name" value="HAMP"/>
    <property type="match status" value="1"/>
</dbReference>
<evidence type="ECO:0000256" key="11">
    <source>
        <dbReference type="SAM" id="Phobius"/>
    </source>
</evidence>
<dbReference type="InterPro" id="IPR003660">
    <property type="entry name" value="HAMP_dom"/>
</dbReference>
<dbReference type="FunFam" id="1.10.287.950:FF:000001">
    <property type="entry name" value="Methyl-accepting chemotaxis sensory transducer"/>
    <property type="match status" value="1"/>
</dbReference>
<evidence type="ECO:0000256" key="2">
    <source>
        <dbReference type="ARBA" id="ARBA00022475"/>
    </source>
</evidence>
<dbReference type="Proteomes" id="UP000244178">
    <property type="component" value="Unassembled WGS sequence"/>
</dbReference>
<evidence type="ECO:0000259" key="13">
    <source>
        <dbReference type="PROSITE" id="PS50885"/>
    </source>
</evidence>
<evidence type="ECO:0000256" key="6">
    <source>
        <dbReference type="ARBA" id="ARBA00022989"/>
    </source>
</evidence>
<dbReference type="Gene3D" id="1.10.287.950">
    <property type="entry name" value="Methyl-accepting chemotaxis protein"/>
    <property type="match status" value="2"/>
</dbReference>
<evidence type="ECO:0000259" key="12">
    <source>
        <dbReference type="PROSITE" id="PS50111"/>
    </source>
</evidence>
<comment type="subcellular location">
    <subcellularLocation>
        <location evidence="1">Cell membrane</location>
        <topology evidence="1">Multi-pass membrane protein</topology>
    </subcellularLocation>
</comment>
<evidence type="ECO:0000313" key="15">
    <source>
        <dbReference type="Proteomes" id="UP000244178"/>
    </source>
</evidence>
<sequence>MSLRNMNIAPRAFLGFAMIGGLMLILGVFALNQMSKIRGAAEDITLSSVPSIKSLDEFTQLTLRLRVLSYRLLVNREPDVQQKTVELLEMRNQQIRTAQTTYEKLISSPAEKAAYDQYVQLLGQYRQIEERMKSLSRSNQVDELRNLLNTDLLNNSEAMNTVLNRLLEINTQQTLDTNQQAAEQYSSAFALVVGLLVLATALTLLFAWLLTRSITLPIANALSAAEEIAEGNLTRPIRIDGSDEAGRLLQAMAKMQEKLRDTLQRISGSAGQLASAAEELNSVTDESARGLTQQNNEIEQAATAVNEMTSAVEEVARNAVSTSEASKNATTSAGDGRDLVQETVSAIERMSSDVQSTASLIGDLANESRDIGKVLDVIRGLADQTNLLALNAAIEAARAGEAGRGFAVVADEVRALAHRTQQSTSEIERMIGSIQSGTEHAVDSMRNSTERAESTLNIARGAGLSLDTINSAIIEINERNLVIASAAEEQAQVDIARGAGLSLDTINSAIIEINERNLVIASAAEEQAQVAREVDRNLVNIRDLSVQSSTGANQTSAASNELSRLAVDLNSLVARFSL</sequence>
<keyword evidence="4" id="KW-0145">Chemotaxis</keyword>
<dbReference type="PROSITE" id="PS50885">
    <property type="entry name" value="HAMP"/>
    <property type="match status" value="1"/>
</dbReference>
<evidence type="ECO:0000256" key="7">
    <source>
        <dbReference type="ARBA" id="ARBA00023136"/>
    </source>
</evidence>
<proteinExistence type="inferred from homology"/>
<dbReference type="EMBL" id="PYJM01000006">
    <property type="protein sequence ID" value="PUA42759.1"/>
    <property type="molecule type" value="Genomic_DNA"/>
</dbReference>
<keyword evidence="2" id="KW-1003">Cell membrane</keyword>
<comment type="similarity">
    <text evidence="9">Belongs to the methyl-accepting chemotaxis (MCP) protein family.</text>
</comment>